<gene>
    <name evidence="2" type="ORF">M409DRAFT_23040</name>
</gene>
<protein>
    <recommendedName>
        <fullName evidence="4">Cupin 2 conserved barrel domain-containing protein</fullName>
    </recommendedName>
</protein>
<dbReference type="InterPro" id="IPR011051">
    <property type="entry name" value="RmlC_Cupin_sf"/>
</dbReference>
<evidence type="ECO:0000313" key="3">
    <source>
        <dbReference type="Proteomes" id="UP000799537"/>
    </source>
</evidence>
<reference evidence="2" key="1">
    <citation type="journal article" date="2020" name="Stud. Mycol.">
        <title>101 Dothideomycetes genomes: a test case for predicting lifestyles and emergence of pathogens.</title>
        <authorList>
            <person name="Haridas S."/>
            <person name="Albert R."/>
            <person name="Binder M."/>
            <person name="Bloem J."/>
            <person name="Labutti K."/>
            <person name="Salamov A."/>
            <person name="Andreopoulos B."/>
            <person name="Baker S."/>
            <person name="Barry K."/>
            <person name="Bills G."/>
            <person name="Bluhm B."/>
            <person name="Cannon C."/>
            <person name="Castanera R."/>
            <person name="Culley D."/>
            <person name="Daum C."/>
            <person name="Ezra D."/>
            <person name="Gonzalez J."/>
            <person name="Henrissat B."/>
            <person name="Kuo A."/>
            <person name="Liang C."/>
            <person name="Lipzen A."/>
            <person name="Lutzoni F."/>
            <person name="Magnuson J."/>
            <person name="Mondo S."/>
            <person name="Nolan M."/>
            <person name="Ohm R."/>
            <person name="Pangilinan J."/>
            <person name="Park H.-J."/>
            <person name="Ramirez L."/>
            <person name="Alfaro M."/>
            <person name="Sun H."/>
            <person name="Tritt A."/>
            <person name="Yoshinaga Y."/>
            <person name="Zwiers L.-H."/>
            <person name="Turgeon B."/>
            <person name="Goodwin S."/>
            <person name="Spatafora J."/>
            <person name="Crous P."/>
            <person name="Grigoriev I."/>
        </authorList>
    </citation>
    <scope>NUCLEOTIDE SEQUENCE</scope>
    <source>
        <strain evidence="2">ATCC 36951</strain>
    </source>
</reference>
<evidence type="ECO:0008006" key="4">
    <source>
        <dbReference type="Google" id="ProtNLM"/>
    </source>
</evidence>
<keyword evidence="3" id="KW-1185">Reference proteome</keyword>
<dbReference type="GeneID" id="54559880"/>
<accession>A0A6A6CH81</accession>
<sequence length="129" mass="13930">MSQARETDSIPMGKVPEPITLHKEAPQTKPPTQGCKLIFKTSPTHHWTEVTYDGAPTSWVPSIPPHWHKHHDEWMQVLSGRVDFTLSGTTTTLTPTSPPLHIPRLHAQFLVRAGGGDGVEGADGAGGGV</sequence>
<dbReference type="InterPro" id="IPR014710">
    <property type="entry name" value="RmlC-like_jellyroll"/>
</dbReference>
<name>A0A6A6CH81_ZASCE</name>
<evidence type="ECO:0000256" key="1">
    <source>
        <dbReference type="SAM" id="MobiDB-lite"/>
    </source>
</evidence>
<dbReference type="AlphaFoldDB" id="A0A6A6CH81"/>
<dbReference type="RefSeq" id="XP_033667290.1">
    <property type="nucleotide sequence ID" value="XM_033806608.1"/>
</dbReference>
<dbReference type="SUPFAM" id="SSF51182">
    <property type="entry name" value="RmlC-like cupins"/>
    <property type="match status" value="1"/>
</dbReference>
<organism evidence="2 3">
    <name type="scientific">Zasmidium cellare ATCC 36951</name>
    <dbReference type="NCBI Taxonomy" id="1080233"/>
    <lineage>
        <taxon>Eukaryota</taxon>
        <taxon>Fungi</taxon>
        <taxon>Dikarya</taxon>
        <taxon>Ascomycota</taxon>
        <taxon>Pezizomycotina</taxon>
        <taxon>Dothideomycetes</taxon>
        <taxon>Dothideomycetidae</taxon>
        <taxon>Mycosphaerellales</taxon>
        <taxon>Mycosphaerellaceae</taxon>
        <taxon>Zasmidium</taxon>
    </lineage>
</organism>
<dbReference type="Gene3D" id="2.60.120.10">
    <property type="entry name" value="Jelly Rolls"/>
    <property type="match status" value="1"/>
</dbReference>
<dbReference type="Proteomes" id="UP000799537">
    <property type="component" value="Unassembled WGS sequence"/>
</dbReference>
<proteinExistence type="predicted"/>
<dbReference type="EMBL" id="ML993596">
    <property type="protein sequence ID" value="KAF2166401.1"/>
    <property type="molecule type" value="Genomic_DNA"/>
</dbReference>
<dbReference type="OrthoDB" id="504210at2759"/>
<feature type="region of interest" description="Disordered" evidence="1">
    <location>
        <begin position="1"/>
        <end position="33"/>
    </location>
</feature>
<evidence type="ECO:0000313" key="2">
    <source>
        <dbReference type="EMBL" id="KAF2166401.1"/>
    </source>
</evidence>